<accession>A0A7K1XXZ6</accession>
<dbReference type="PANTHER" id="PTHR37804">
    <property type="entry name" value="CDAA REGULATORY PROTEIN CDAR"/>
    <property type="match status" value="1"/>
</dbReference>
<proteinExistence type="predicted"/>
<evidence type="ECO:0000313" key="1">
    <source>
        <dbReference type="EMBL" id="MXV15871.1"/>
    </source>
</evidence>
<dbReference type="Gene3D" id="2.170.120.40">
    <property type="entry name" value="YbbR-like domain"/>
    <property type="match status" value="1"/>
</dbReference>
<name>A0A7K1XXZ6_9SPHI</name>
<dbReference type="RefSeq" id="WP_160906840.1">
    <property type="nucleotide sequence ID" value="NZ_WVHS01000002.1"/>
</dbReference>
<dbReference type="Proteomes" id="UP000451233">
    <property type="component" value="Unassembled WGS sequence"/>
</dbReference>
<comment type="caution">
    <text evidence="1">The sequence shown here is derived from an EMBL/GenBank/DDBJ whole genome shotgun (WGS) entry which is preliminary data.</text>
</comment>
<organism evidence="1 2">
    <name type="scientific">Hufsiella ginkgonis</name>
    <dbReference type="NCBI Taxonomy" id="2695274"/>
    <lineage>
        <taxon>Bacteria</taxon>
        <taxon>Pseudomonadati</taxon>
        <taxon>Bacteroidota</taxon>
        <taxon>Sphingobacteriia</taxon>
        <taxon>Sphingobacteriales</taxon>
        <taxon>Sphingobacteriaceae</taxon>
        <taxon>Hufsiella</taxon>
    </lineage>
</organism>
<sequence>MAILMLNKSEQRKLTLFVTCLGAAVGVWLLVALSKHYVYKVQTPVHYVNFPGNKSVHPLQSDSVNLQIQGTGWQLMFDRIRLRPGTIKVSLRRLDRQNFVTFTDQLTAINADFGSDQRIVSVNPDTLYFDFSPRAVKQVPVRVAYRFQFVKQFDISAPLKVRPAYVNVTGPKEELIHIREWVSDSLTGNRISSGVNRKVLLRQSDKPGIDVYPGVVDVRVPVEEFTEKIIEVPIKVLNNRSYQVKLLPEKVKVTFMTSLSDYQNVDKDDFTVSVDLADWIDKGFPQLPVILGKKPVFCRIVSIEPQNIDFIIRK</sequence>
<gene>
    <name evidence="1" type="ORF">GS398_11190</name>
</gene>
<evidence type="ECO:0000313" key="2">
    <source>
        <dbReference type="Proteomes" id="UP000451233"/>
    </source>
</evidence>
<dbReference type="EMBL" id="WVHS01000002">
    <property type="protein sequence ID" value="MXV15871.1"/>
    <property type="molecule type" value="Genomic_DNA"/>
</dbReference>
<reference evidence="1 2" key="1">
    <citation type="submission" date="2019-11" db="EMBL/GenBank/DDBJ databases">
        <title>Pedobacter sp. HMF7056 Genome sequencing and assembly.</title>
        <authorList>
            <person name="Kang H."/>
            <person name="Kim H."/>
            <person name="Joh K."/>
        </authorList>
    </citation>
    <scope>NUCLEOTIDE SEQUENCE [LARGE SCALE GENOMIC DNA]</scope>
    <source>
        <strain evidence="1 2">HMF7056</strain>
    </source>
</reference>
<dbReference type="InterPro" id="IPR053154">
    <property type="entry name" value="c-di-AMP_regulator"/>
</dbReference>
<keyword evidence="2" id="KW-1185">Reference proteome</keyword>
<dbReference type="PANTHER" id="PTHR37804:SF1">
    <property type="entry name" value="CDAA REGULATORY PROTEIN CDAR"/>
    <property type="match status" value="1"/>
</dbReference>
<dbReference type="Gene3D" id="2.170.120.30">
    <property type="match status" value="1"/>
</dbReference>
<dbReference type="AlphaFoldDB" id="A0A7K1XXZ6"/>
<protein>
    <submittedName>
        <fullName evidence="1">YbbR-like domain-containing protein</fullName>
    </submittedName>
</protein>